<name>A0A941FC14_9ACTN</name>
<evidence type="ECO:0000313" key="1">
    <source>
        <dbReference type="EMBL" id="MBR8638605.1"/>
    </source>
</evidence>
<proteinExistence type="predicted"/>
<keyword evidence="2" id="KW-1185">Reference proteome</keyword>
<dbReference type="Proteomes" id="UP000682308">
    <property type="component" value="Unassembled WGS sequence"/>
</dbReference>
<protein>
    <submittedName>
        <fullName evidence="1">Uncharacterized protein</fullName>
    </submittedName>
</protein>
<reference evidence="1 2" key="1">
    <citation type="submission" date="2021-04" db="EMBL/GenBank/DDBJ databases">
        <title>Characterization of the biosynthetic gene cluster of new lipopeptides with antitumor activity in the genome of the marine Streptomyces PHM034.</title>
        <authorList>
            <person name="Ceniceros A."/>
            <person name="Canedo L."/>
            <person name="Mendez C."/>
            <person name="Olano C."/>
            <person name="Schleissner C."/>
            <person name="Cuevas C."/>
            <person name="De La Calle F."/>
            <person name="Salas J.A."/>
        </authorList>
    </citation>
    <scope>NUCLEOTIDE SEQUENCE [LARGE SCALE GENOMIC DNA]</scope>
    <source>
        <strain evidence="1 2">PHM034</strain>
    </source>
</reference>
<dbReference type="AlphaFoldDB" id="A0A941FC14"/>
<organism evidence="1 2">
    <name type="scientific">Streptomyces tuirus</name>
    <dbReference type="NCBI Taxonomy" id="68278"/>
    <lineage>
        <taxon>Bacteria</taxon>
        <taxon>Bacillati</taxon>
        <taxon>Actinomycetota</taxon>
        <taxon>Actinomycetes</taxon>
        <taxon>Kitasatosporales</taxon>
        <taxon>Streptomycetaceae</taxon>
        <taxon>Streptomyces</taxon>
    </lineage>
</organism>
<gene>
    <name evidence="1" type="ORF">KEF29_03145</name>
</gene>
<evidence type="ECO:0000313" key="2">
    <source>
        <dbReference type="Proteomes" id="UP000682308"/>
    </source>
</evidence>
<comment type="caution">
    <text evidence="1">The sequence shown here is derived from an EMBL/GenBank/DDBJ whole genome shotgun (WGS) entry which is preliminary data.</text>
</comment>
<sequence>MADQKIGQILDSLGVTIDLDEGDMPVDAHVLLKIVKADGTVSLVKGVSESLDWITTIGMLTAALEIENGGYVDSRDDD</sequence>
<dbReference type="EMBL" id="JAGTPG010000001">
    <property type="protein sequence ID" value="MBR8638605.1"/>
    <property type="molecule type" value="Genomic_DNA"/>
</dbReference>
<accession>A0A941FC14</accession>